<evidence type="ECO:0000256" key="5">
    <source>
        <dbReference type="SAM" id="MobiDB-lite"/>
    </source>
</evidence>
<feature type="region of interest" description="Disordered" evidence="5">
    <location>
        <begin position="173"/>
        <end position="210"/>
    </location>
</feature>
<sequence>MLSVFAITFILITWSPRVVQAQGGTSNATCYPPSWELNDQGENPCLVWAQLLTLCQSGPVNVQPLPNNSYYLAPGDNWQPNDCNCNIVSYNLMEACCWCQPQTTSYTWLNETTWIRGCPTYNPTGVTGVSLADVHIPAWTYEPGNGESWDPSQAQAYEAAISVSSTAAQSTSITTTSSSTSNGGSSTTTSSASSPGSSSGGQTGGSTSSSNTGAIVGGVVGGVVGLALIVLLAIFIFRRNNTTGPGFAGPGDAALGMTGKGSDRPMLQQATSFSTASPMPSGATAALYLLYQPGTTTGMGYDGSAPATSYSSSPPPGVFHGGLPAGQNYGSQLAVGGYSGLPEAGV</sequence>
<dbReference type="AlphaFoldDB" id="M5GDM2"/>
<accession>M5GDM2</accession>
<dbReference type="GO" id="GO:0016020">
    <property type="term" value="C:membrane"/>
    <property type="evidence" value="ECO:0007669"/>
    <property type="project" value="UniProtKB-SubCell"/>
</dbReference>
<keyword evidence="9" id="KW-1185">Reference proteome</keyword>
<dbReference type="Gene3D" id="1.20.5.510">
    <property type="entry name" value="Single helix bin"/>
    <property type="match status" value="1"/>
</dbReference>
<dbReference type="STRING" id="1858805.M5GDM2"/>
<evidence type="ECO:0000313" key="8">
    <source>
        <dbReference type="EMBL" id="EJU04642.1"/>
    </source>
</evidence>
<name>M5GDM2_DACPD</name>
<comment type="subcellular location">
    <subcellularLocation>
        <location evidence="1">Membrane</location>
        <topology evidence="1">Single-pass membrane protein</topology>
    </subcellularLocation>
</comment>
<evidence type="ECO:0000256" key="4">
    <source>
        <dbReference type="ARBA" id="ARBA00023136"/>
    </source>
</evidence>
<organism evidence="8 9">
    <name type="scientific">Dacryopinax primogenitus (strain DJM 731)</name>
    <name type="common">Brown rot fungus</name>
    <dbReference type="NCBI Taxonomy" id="1858805"/>
    <lineage>
        <taxon>Eukaryota</taxon>
        <taxon>Fungi</taxon>
        <taxon>Dikarya</taxon>
        <taxon>Basidiomycota</taxon>
        <taxon>Agaricomycotina</taxon>
        <taxon>Dacrymycetes</taxon>
        <taxon>Dacrymycetales</taxon>
        <taxon>Dacrymycetaceae</taxon>
        <taxon>Dacryopinax</taxon>
    </lineage>
</organism>
<dbReference type="OMA" id="ISACADC"/>
<dbReference type="OrthoDB" id="2576311at2759"/>
<dbReference type="GO" id="GO:0071944">
    <property type="term" value="C:cell periphery"/>
    <property type="evidence" value="ECO:0007669"/>
    <property type="project" value="UniProtKB-ARBA"/>
</dbReference>
<protein>
    <recommendedName>
        <fullName evidence="10">Mid2 domain-containing protein</fullName>
    </recommendedName>
</protein>
<keyword evidence="2 6" id="KW-0812">Transmembrane</keyword>
<evidence type="ECO:0000256" key="2">
    <source>
        <dbReference type="ARBA" id="ARBA00022692"/>
    </source>
</evidence>
<dbReference type="HOGENOM" id="CLU_053888_2_0_1"/>
<evidence type="ECO:0008006" key="10">
    <source>
        <dbReference type="Google" id="ProtNLM"/>
    </source>
</evidence>
<dbReference type="RefSeq" id="XP_040631536.1">
    <property type="nucleotide sequence ID" value="XM_040777127.1"/>
</dbReference>
<dbReference type="EMBL" id="JH795857">
    <property type="protein sequence ID" value="EJU04642.1"/>
    <property type="molecule type" value="Genomic_DNA"/>
</dbReference>
<evidence type="ECO:0000313" key="9">
    <source>
        <dbReference type="Proteomes" id="UP000030653"/>
    </source>
</evidence>
<dbReference type="PANTHER" id="PTHR15549:SF26">
    <property type="entry name" value="AXIAL BUDDING PATTERN PROTEIN 2-RELATED"/>
    <property type="match status" value="1"/>
</dbReference>
<dbReference type="PANTHER" id="PTHR15549">
    <property type="entry name" value="PAIRED IMMUNOGLOBULIN-LIKE TYPE 2 RECEPTOR"/>
    <property type="match status" value="1"/>
</dbReference>
<keyword evidence="3 6" id="KW-1133">Transmembrane helix</keyword>
<keyword evidence="4 6" id="KW-0472">Membrane</keyword>
<dbReference type="InterPro" id="IPR051694">
    <property type="entry name" value="Immunoregulatory_rcpt-like"/>
</dbReference>
<feature type="transmembrane region" description="Helical" evidence="6">
    <location>
        <begin position="215"/>
        <end position="237"/>
    </location>
</feature>
<gene>
    <name evidence="8" type="ORF">DACRYDRAFT_93125</name>
</gene>
<proteinExistence type="predicted"/>
<keyword evidence="7" id="KW-0732">Signal</keyword>
<feature type="chain" id="PRO_5004067667" description="Mid2 domain-containing protein" evidence="7">
    <location>
        <begin position="22"/>
        <end position="346"/>
    </location>
</feature>
<evidence type="ECO:0000256" key="7">
    <source>
        <dbReference type="SAM" id="SignalP"/>
    </source>
</evidence>
<evidence type="ECO:0000256" key="1">
    <source>
        <dbReference type="ARBA" id="ARBA00004167"/>
    </source>
</evidence>
<evidence type="ECO:0000256" key="3">
    <source>
        <dbReference type="ARBA" id="ARBA00022989"/>
    </source>
</evidence>
<reference evidence="8 9" key="1">
    <citation type="journal article" date="2012" name="Science">
        <title>The Paleozoic origin of enzymatic lignin decomposition reconstructed from 31 fungal genomes.</title>
        <authorList>
            <person name="Floudas D."/>
            <person name="Binder M."/>
            <person name="Riley R."/>
            <person name="Barry K."/>
            <person name="Blanchette R.A."/>
            <person name="Henrissat B."/>
            <person name="Martinez A.T."/>
            <person name="Otillar R."/>
            <person name="Spatafora J.W."/>
            <person name="Yadav J.S."/>
            <person name="Aerts A."/>
            <person name="Benoit I."/>
            <person name="Boyd A."/>
            <person name="Carlson A."/>
            <person name="Copeland A."/>
            <person name="Coutinho P.M."/>
            <person name="de Vries R.P."/>
            <person name="Ferreira P."/>
            <person name="Findley K."/>
            <person name="Foster B."/>
            <person name="Gaskell J."/>
            <person name="Glotzer D."/>
            <person name="Gorecki P."/>
            <person name="Heitman J."/>
            <person name="Hesse C."/>
            <person name="Hori C."/>
            <person name="Igarashi K."/>
            <person name="Jurgens J.A."/>
            <person name="Kallen N."/>
            <person name="Kersten P."/>
            <person name="Kohler A."/>
            <person name="Kuees U."/>
            <person name="Kumar T.K.A."/>
            <person name="Kuo A."/>
            <person name="LaButti K."/>
            <person name="Larrondo L.F."/>
            <person name="Lindquist E."/>
            <person name="Ling A."/>
            <person name="Lombard V."/>
            <person name="Lucas S."/>
            <person name="Lundell T."/>
            <person name="Martin R."/>
            <person name="McLaughlin D.J."/>
            <person name="Morgenstern I."/>
            <person name="Morin E."/>
            <person name="Murat C."/>
            <person name="Nagy L.G."/>
            <person name="Nolan M."/>
            <person name="Ohm R.A."/>
            <person name="Patyshakuliyeva A."/>
            <person name="Rokas A."/>
            <person name="Ruiz-Duenas F.J."/>
            <person name="Sabat G."/>
            <person name="Salamov A."/>
            <person name="Samejima M."/>
            <person name="Schmutz J."/>
            <person name="Slot J.C."/>
            <person name="St John F."/>
            <person name="Stenlid J."/>
            <person name="Sun H."/>
            <person name="Sun S."/>
            <person name="Syed K."/>
            <person name="Tsang A."/>
            <person name="Wiebenga A."/>
            <person name="Young D."/>
            <person name="Pisabarro A."/>
            <person name="Eastwood D.C."/>
            <person name="Martin F."/>
            <person name="Cullen D."/>
            <person name="Grigoriev I.V."/>
            <person name="Hibbett D.S."/>
        </authorList>
    </citation>
    <scope>NUCLEOTIDE SEQUENCE [LARGE SCALE GENOMIC DNA]</scope>
    <source>
        <strain evidence="8 9">DJM-731 SS1</strain>
    </source>
</reference>
<feature type="signal peptide" evidence="7">
    <location>
        <begin position="1"/>
        <end position="21"/>
    </location>
</feature>
<dbReference type="Proteomes" id="UP000030653">
    <property type="component" value="Unassembled WGS sequence"/>
</dbReference>
<feature type="compositionally biased region" description="Low complexity" evidence="5">
    <location>
        <begin position="173"/>
        <end position="197"/>
    </location>
</feature>
<dbReference type="GeneID" id="63692189"/>
<evidence type="ECO:0000256" key="6">
    <source>
        <dbReference type="SAM" id="Phobius"/>
    </source>
</evidence>